<dbReference type="PANTHER" id="PTHR11733:SF133">
    <property type="entry name" value="PHOSPHATE-REGULATING NEUTRAL ENDOPEPTIDASE PHEX"/>
    <property type="match status" value="1"/>
</dbReference>
<evidence type="ECO:0000313" key="11">
    <source>
        <dbReference type="EMBL" id="CAF0951237.1"/>
    </source>
</evidence>
<dbReference type="GO" id="GO:0016485">
    <property type="term" value="P:protein processing"/>
    <property type="evidence" value="ECO:0007669"/>
    <property type="project" value="TreeGrafter"/>
</dbReference>
<evidence type="ECO:0000256" key="4">
    <source>
        <dbReference type="ARBA" id="ARBA00022801"/>
    </source>
</evidence>
<keyword evidence="14" id="KW-1185">Reference proteome</keyword>
<dbReference type="Gene3D" id="1.10.1380.10">
    <property type="entry name" value="Neutral endopeptidase , domain2"/>
    <property type="match status" value="1"/>
</dbReference>
<dbReference type="Pfam" id="PF01431">
    <property type="entry name" value="Peptidase_M13"/>
    <property type="match status" value="1"/>
</dbReference>
<protein>
    <submittedName>
        <fullName evidence="11">Uncharacterized protein</fullName>
    </submittedName>
</protein>
<evidence type="ECO:0000256" key="2">
    <source>
        <dbReference type="ARBA" id="ARBA00022670"/>
    </source>
</evidence>
<keyword evidence="2" id="KW-0645">Protease</keyword>
<dbReference type="InterPro" id="IPR008753">
    <property type="entry name" value="Peptidase_M13_N"/>
</dbReference>
<evidence type="ECO:0000259" key="8">
    <source>
        <dbReference type="Pfam" id="PF01431"/>
    </source>
</evidence>
<keyword evidence="4" id="KW-0378">Hydrolase</keyword>
<dbReference type="InterPro" id="IPR024079">
    <property type="entry name" value="MetalloPept_cat_dom_sf"/>
</dbReference>
<evidence type="ECO:0000313" key="12">
    <source>
        <dbReference type="EMBL" id="CAF0956816.1"/>
    </source>
</evidence>
<keyword evidence="7" id="KW-0472">Membrane</keyword>
<feature type="domain" description="LicD/FKTN/FKRP nucleotidyltransferase" evidence="9">
    <location>
        <begin position="861"/>
        <end position="991"/>
    </location>
</feature>
<evidence type="ECO:0000313" key="14">
    <source>
        <dbReference type="Proteomes" id="UP000663832"/>
    </source>
</evidence>
<dbReference type="PRINTS" id="PR00786">
    <property type="entry name" value="NEPRILYSIN"/>
</dbReference>
<dbReference type="InterPro" id="IPR000718">
    <property type="entry name" value="Peptidase_M13"/>
</dbReference>
<dbReference type="OrthoDB" id="2159131at2759"/>
<dbReference type="GO" id="GO:0004222">
    <property type="term" value="F:metalloendopeptidase activity"/>
    <property type="evidence" value="ECO:0007669"/>
    <property type="project" value="InterPro"/>
</dbReference>
<evidence type="ECO:0000259" key="10">
    <source>
        <dbReference type="Pfam" id="PF05649"/>
    </source>
</evidence>
<evidence type="ECO:0000256" key="5">
    <source>
        <dbReference type="ARBA" id="ARBA00022833"/>
    </source>
</evidence>
<dbReference type="EMBL" id="CAJNOM010000062">
    <property type="protein sequence ID" value="CAF0956816.1"/>
    <property type="molecule type" value="Genomic_DNA"/>
</dbReference>
<dbReference type="AlphaFoldDB" id="A0A814D9F8"/>
<keyword evidence="3" id="KW-0479">Metal-binding</keyword>
<keyword evidence="7" id="KW-0812">Transmembrane</keyword>
<dbReference type="Pfam" id="PF04991">
    <property type="entry name" value="LicD"/>
    <property type="match status" value="1"/>
</dbReference>
<dbReference type="SUPFAM" id="SSF55486">
    <property type="entry name" value="Metalloproteases ('zincins'), catalytic domain"/>
    <property type="match status" value="1"/>
</dbReference>
<dbReference type="Gene3D" id="3.40.390.10">
    <property type="entry name" value="Collagenase (Catalytic Domain)"/>
    <property type="match status" value="1"/>
</dbReference>
<reference evidence="11" key="1">
    <citation type="submission" date="2021-02" db="EMBL/GenBank/DDBJ databases">
        <authorList>
            <person name="Nowell W R."/>
        </authorList>
    </citation>
    <scope>NUCLEOTIDE SEQUENCE</scope>
</reference>
<evidence type="ECO:0000256" key="3">
    <source>
        <dbReference type="ARBA" id="ARBA00022723"/>
    </source>
</evidence>
<dbReference type="PROSITE" id="PS51885">
    <property type="entry name" value="NEPRILYSIN"/>
    <property type="match status" value="1"/>
</dbReference>
<dbReference type="GO" id="GO:0046872">
    <property type="term" value="F:metal ion binding"/>
    <property type="evidence" value="ECO:0007669"/>
    <property type="project" value="UniProtKB-KW"/>
</dbReference>
<accession>A0A814D9F8</accession>
<organism evidence="11 14">
    <name type="scientific">Adineta steineri</name>
    <dbReference type="NCBI Taxonomy" id="433720"/>
    <lineage>
        <taxon>Eukaryota</taxon>
        <taxon>Metazoa</taxon>
        <taxon>Spiralia</taxon>
        <taxon>Gnathifera</taxon>
        <taxon>Rotifera</taxon>
        <taxon>Eurotatoria</taxon>
        <taxon>Bdelloidea</taxon>
        <taxon>Adinetida</taxon>
        <taxon>Adinetidae</taxon>
        <taxon>Adineta</taxon>
    </lineage>
</organism>
<evidence type="ECO:0000256" key="6">
    <source>
        <dbReference type="ARBA" id="ARBA00023049"/>
    </source>
</evidence>
<keyword evidence="5" id="KW-0862">Zinc</keyword>
<evidence type="ECO:0000313" key="13">
    <source>
        <dbReference type="EMBL" id="CAF0961866.1"/>
    </source>
</evidence>
<dbReference type="InterPro" id="IPR042089">
    <property type="entry name" value="Peptidase_M13_dom_2"/>
</dbReference>
<evidence type="ECO:0000256" key="1">
    <source>
        <dbReference type="ARBA" id="ARBA00001947"/>
    </source>
</evidence>
<proteinExistence type="predicted"/>
<dbReference type="GO" id="GO:0009100">
    <property type="term" value="P:glycoprotein metabolic process"/>
    <property type="evidence" value="ECO:0007669"/>
    <property type="project" value="UniProtKB-ARBA"/>
</dbReference>
<dbReference type="EMBL" id="CAJNOI010000056">
    <property type="protein sequence ID" value="CAF0961866.1"/>
    <property type="molecule type" value="Genomic_DNA"/>
</dbReference>
<dbReference type="Proteomes" id="UP000663832">
    <property type="component" value="Unassembled WGS sequence"/>
</dbReference>
<gene>
    <name evidence="13" type="ORF">BJG266_LOCUS13795</name>
    <name evidence="11" type="ORF">QVE165_LOCUS12228</name>
    <name evidence="12" type="ORF">QVE165_LOCUS12532</name>
</gene>
<sequence length="1068" mass="126118">MSMEINTSEQKSFKWNKFLILFGIITSLFIIATIVLAILFGIERNQIRMYQSSSSSSENETKNLCLSSYCLKAANYLLESIDETIDPCENFYQFTCGTWIKNTRIPYDQQSQNAFTQLQTQVIYDIIDLLSTSTNESIQLNSVINAQHLYNSCIHEETIEKDDIDGILSLIQTQFNGWPIIEQSNWNESIYNLLDLSVKLSQYNNFPLFYTLTYNDDENSSVQCIYIGQGTLSLGDRNYYLNESTITQAYQKLMKDVILALTNHTLVNDSDINEIFQFEKSLAQNFYTTVQQRETPVYRLTFGSLFNFMNTSFNYTEYLQRIYLFGNVTLVREDIINVNDIEVLRNISILFDQNRPRTIQNYLIWRFVLNQLDHMPKRFRMMKQEFIKIFSGTAVETSRPVKCATYITDNMGMVVSRLYIKKKFDDYARQESIETVKNIHNVLSEMINGSKWMNLLSKTVAIEKAQWIHERIGYADELNGDNMTDFEQQYEEYKFNSSYIQNILRMLQLNAKKNLLKLHKSVDRKNWDDTFPTTVNAYYRPSFNDITLTAAILQTPFFRKDAPKYLNYGAIGTIIGHELTHAFDNDGRQYDKYGNRIPWWSYETINSFNEHKQCMIEQYNNYTISQINMHINGKQTLSENIADNGGLKEAFYAYQKWSKMNPNVDQKLPSLTKYSEEQMFFMSYGSIWCSKSTDQAAMKIVLTDAHSPTEFRILGSTSNFDEFDRVFGYMKLIKKSLFKIIFILLFIGLIYNNLSCNVIKISTSNLTSLMIPFEYINNISNDFCSEFLLKQRYQLEFHQLEHYSSEKMYSKPLRNKDSIESFPKLPYFYSLWKNSSILPRLISPCEHQLYVKLIQIFDHICRTYSIEYFISYGTLLGSYRNHDILPYDDDVDILIHKKYYSNLSRINQLDNSTDWRFYINSETNMKFYFISSKSAGKYPWKWPFIGIDFYTDNQTHINPGVFINKEYIYPLAYYPISTLWLPGPKNIEMFFKSVSKSYYFNFSIDKICYSQSYSHRDEMRKYKQKTVNCTQLVNTYPFIQHICDDYYCYQHFMLNNRTRLYVLKINKD</sequence>
<dbReference type="EMBL" id="CAJNOM010000060">
    <property type="protein sequence ID" value="CAF0951237.1"/>
    <property type="molecule type" value="Genomic_DNA"/>
</dbReference>
<dbReference type="Pfam" id="PF05649">
    <property type="entry name" value="Peptidase_M13_N"/>
    <property type="match status" value="1"/>
</dbReference>
<feature type="transmembrane region" description="Helical" evidence="7">
    <location>
        <begin position="20"/>
        <end position="42"/>
    </location>
</feature>
<keyword evidence="6" id="KW-0482">Metalloprotease</keyword>
<dbReference type="InterPro" id="IPR018497">
    <property type="entry name" value="Peptidase_M13_C"/>
</dbReference>
<feature type="domain" description="Peptidase M13 C-terminal" evidence="8">
    <location>
        <begin position="536"/>
        <end position="728"/>
    </location>
</feature>
<evidence type="ECO:0000259" key="9">
    <source>
        <dbReference type="Pfam" id="PF04991"/>
    </source>
</evidence>
<keyword evidence="7" id="KW-1133">Transmembrane helix</keyword>
<feature type="domain" description="Peptidase M13 N-terminal" evidence="10">
    <location>
        <begin position="87"/>
        <end position="474"/>
    </location>
</feature>
<dbReference type="GO" id="GO:0005886">
    <property type="term" value="C:plasma membrane"/>
    <property type="evidence" value="ECO:0007669"/>
    <property type="project" value="TreeGrafter"/>
</dbReference>
<dbReference type="Proteomes" id="UP000663877">
    <property type="component" value="Unassembled WGS sequence"/>
</dbReference>
<dbReference type="CDD" id="cd08662">
    <property type="entry name" value="M13"/>
    <property type="match status" value="1"/>
</dbReference>
<comment type="cofactor">
    <cofactor evidence="1">
        <name>Zn(2+)</name>
        <dbReference type="ChEBI" id="CHEBI:29105"/>
    </cofactor>
</comment>
<evidence type="ECO:0000256" key="7">
    <source>
        <dbReference type="SAM" id="Phobius"/>
    </source>
</evidence>
<dbReference type="PANTHER" id="PTHR11733">
    <property type="entry name" value="ZINC METALLOPROTEASE FAMILY M13 NEPRILYSIN-RELATED"/>
    <property type="match status" value="1"/>
</dbReference>
<dbReference type="InterPro" id="IPR007074">
    <property type="entry name" value="LicD/FKTN/FKRP_NTP_transf"/>
</dbReference>
<name>A0A814D9F8_9BILA</name>
<comment type="caution">
    <text evidence="11">The sequence shown here is derived from an EMBL/GenBank/DDBJ whole genome shotgun (WGS) entry which is preliminary data.</text>
</comment>